<dbReference type="EMBL" id="BLAL01000357">
    <property type="protein sequence ID" value="GET04880.1"/>
    <property type="molecule type" value="Genomic_DNA"/>
</dbReference>
<evidence type="ECO:0000313" key="2">
    <source>
        <dbReference type="Proteomes" id="UP000615446"/>
    </source>
</evidence>
<gene>
    <name evidence="1" type="ORF">RCL2_003117300</name>
</gene>
<proteinExistence type="predicted"/>
<accession>A0A8H3MLB1</accession>
<dbReference type="Proteomes" id="UP000615446">
    <property type="component" value="Unassembled WGS sequence"/>
</dbReference>
<sequence length="110" mass="12654">MISLVQLFLNSSALNSALFIRLAIDRYCPSIIIHPPYDILEWTLTSDFGFRHSRFLFWRINLDITELKISVWRINLDITGPKISVLENGLELQISALGLKSLKINKKIVL</sequence>
<organism evidence="1 2">
    <name type="scientific">Rhizophagus clarus</name>
    <dbReference type="NCBI Taxonomy" id="94130"/>
    <lineage>
        <taxon>Eukaryota</taxon>
        <taxon>Fungi</taxon>
        <taxon>Fungi incertae sedis</taxon>
        <taxon>Mucoromycota</taxon>
        <taxon>Glomeromycotina</taxon>
        <taxon>Glomeromycetes</taxon>
        <taxon>Glomerales</taxon>
        <taxon>Glomeraceae</taxon>
        <taxon>Rhizophagus</taxon>
    </lineage>
</organism>
<protein>
    <submittedName>
        <fullName evidence="1">Uncharacterized protein</fullName>
    </submittedName>
</protein>
<evidence type="ECO:0000313" key="1">
    <source>
        <dbReference type="EMBL" id="GET04880.1"/>
    </source>
</evidence>
<comment type="caution">
    <text evidence="1">The sequence shown here is derived from an EMBL/GenBank/DDBJ whole genome shotgun (WGS) entry which is preliminary data.</text>
</comment>
<name>A0A8H3MLB1_9GLOM</name>
<dbReference type="AlphaFoldDB" id="A0A8H3MLB1"/>
<reference evidence="1" key="1">
    <citation type="submission" date="2019-10" db="EMBL/GenBank/DDBJ databases">
        <title>Conservation and host-specific expression of non-tandemly repeated heterogenous ribosome RNA gene in arbuscular mycorrhizal fungi.</title>
        <authorList>
            <person name="Maeda T."/>
            <person name="Kobayashi Y."/>
            <person name="Nakagawa T."/>
            <person name="Ezawa T."/>
            <person name="Yamaguchi K."/>
            <person name="Bino T."/>
            <person name="Nishimoto Y."/>
            <person name="Shigenobu S."/>
            <person name="Kawaguchi M."/>
        </authorList>
    </citation>
    <scope>NUCLEOTIDE SEQUENCE</scope>
    <source>
        <strain evidence="1">HR1</strain>
    </source>
</reference>